<sequence length="554" mass="62849">MDSDKGLNNIKKMYEKLTYMDQYGASVILFIIITIVLIVMCAYCYAMIYKKPIADDWANQRCKPYYIPIAGFITKPDNMSISEYTSQNFAYCTQNILSSITGTSVAPATYLIKVINTILDSMKDAINAIRGMFDKIRGFFQTFTEEVMGRIMNIMIPLQKIIIGFKDFVGKIQGTMTAGLFTLLGSYYTLKSLMGAIAQFIITILIAMAVMIAIFWILPFTWGMAASMTAVFIALAIPMAIILAFMMDVLHVQTTLSIPSVKIPSVKCFDKDTIIQMNDGSLKKIIDIKVGDTLLNNNTVTAKIKVESKGSKIYNLNGITVSDSHIVKLDDKWIPVFKHPNAKRIAFYEHPYLYCLNTSNKTILIDDILFTDWDEIVNNEIIELKNNGIVMINKVEDIHKYLDGGFTPKTMIHLKNGTTRPINAVEVGDILENGEIVYGLVEVYGEDLSEQCVYSFTKRFDGLGKNILIEGGPNLNICDKNCIFNTTLNLDYHDKNINYYNTKDIKKIREKKLFHLLTNKKTFYVDKIKFYDYNASVDLFLEKTKGKLLSMKYV</sequence>
<feature type="transmembrane region" description="Helical" evidence="1">
    <location>
        <begin position="196"/>
        <end position="218"/>
    </location>
</feature>
<dbReference type="EMBL" id="MN738915">
    <property type="protein sequence ID" value="QHT30993.1"/>
    <property type="molecule type" value="Genomic_DNA"/>
</dbReference>
<feature type="transmembrane region" description="Helical" evidence="1">
    <location>
        <begin position="230"/>
        <end position="250"/>
    </location>
</feature>
<feature type="transmembrane region" description="Helical" evidence="1">
    <location>
        <begin position="168"/>
        <end position="190"/>
    </location>
</feature>
<keyword evidence="1" id="KW-0812">Transmembrane</keyword>
<organism evidence="2">
    <name type="scientific">viral metagenome</name>
    <dbReference type="NCBI Taxonomy" id="1070528"/>
    <lineage>
        <taxon>unclassified sequences</taxon>
        <taxon>metagenomes</taxon>
        <taxon>organismal metagenomes</taxon>
    </lineage>
</organism>
<protein>
    <recommendedName>
        <fullName evidence="3">Vint domain-containing protein</fullName>
    </recommendedName>
</protein>
<dbReference type="Gene3D" id="2.170.16.10">
    <property type="entry name" value="Hedgehog/Intein (Hint) domain"/>
    <property type="match status" value="1"/>
</dbReference>
<accession>A0A6C0ER41</accession>
<dbReference type="InterPro" id="IPR036844">
    <property type="entry name" value="Hint_dom_sf"/>
</dbReference>
<dbReference type="AlphaFoldDB" id="A0A6C0ER41"/>
<feature type="transmembrane region" description="Helical" evidence="1">
    <location>
        <begin position="23"/>
        <end position="46"/>
    </location>
</feature>
<dbReference type="SUPFAM" id="SSF51294">
    <property type="entry name" value="Hedgehog/intein (Hint) domain"/>
    <property type="match status" value="1"/>
</dbReference>
<evidence type="ECO:0008006" key="3">
    <source>
        <dbReference type="Google" id="ProtNLM"/>
    </source>
</evidence>
<evidence type="ECO:0000256" key="1">
    <source>
        <dbReference type="SAM" id="Phobius"/>
    </source>
</evidence>
<name>A0A6C0ER41_9ZZZZ</name>
<keyword evidence="1" id="KW-0472">Membrane</keyword>
<proteinExistence type="predicted"/>
<reference evidence="2" key="1">
    <citation type="journal article" date="2020" name="Nature">
        <title>Giant virus diversity and host interactions through global metagenomics.</title>
        <authorList>
            <person name="Schulz F."/>
            <person name="Roux S."/>
            <person name="Paez-Espino D."/>
            <person name="Jungbluth S."/>
            <person name="Walsh D.A."/>
            <person name="Denef V.J."/>
            <person name="McMahon K.D."/>
            <person name="Konstantinidis K.T."/>
            <person name="Eloe-Fadrosh E.A."/>
            <person name="Kyrpides N.C."/>
            <person name="Woyke T."/>
        </authorList>
    </citation>
    <scope>NUCLEOTIDE SEQUENCE</scope>
    <source>
        <strain evidence="2">GVMAG-M-3300009155-2</strain>
    </source>
</reference>
<keyword evidence="1" id="KW-1133">Transmembrane helix</keyword>
<evidence type="ECO:0000313" key="2">
    <source>
        <dbReference type="EMBL" id="QHT30993.1"/>
    </source>
</evidence>